<dbReference type="PANTHER" id="PTHR11802">
    <property type="entry name" value="SERINE PROTEASE FAMILY S10 SERINE CARBOXYPEPTIDASE"/>
    <property type="match status" value="1"/>
</dbReference>
<name>A0A7R8CZZ1_LEPSM</name>
<dbReference type="PRINTS" id="PR00724">
    <property type="entry name" value="CRBOXYPTASEC"/>
</dbReference>
<dbReference type="SUPFAM" id="SSF53474">
    <property type="entry name" value="alpha/beta-Hydrolases"/>
    <property type="match status" value="1"/>
</dbReference>
<evidence type="ECO:0000256" key="4">
    <source>
        <dbReference type="ARBA" id="ARBA00022729"/>
    </source>
</evidence>
<dbReference type="PANTHER" id="PTHR11802:SF472">
    <property type="entry name" value="SERINE CARBOXYPEPTIDASE CPVL-RELATED"/>
    <property type="match status" value="1"/>
</dbReference>
<dbReference type="EC" id="3.4.16.-" evidence="7"/>
<evidence type="ECO:0000256" key="3">
    <source>
        <dbReference type="ARBA" id="ARBA00022670"/>
    </source>
</evidence>
<keyword evidence="5 7" id="KW-0378">Hydrolase</keyword>
<evidence type="ECO:0000313" key="7">
    <source>
        <dbReference type="EMBL" id="CAF2954781.1"/>
    </source>
</evidence>
<evidence type="ECO:0000256" key="2">
    <source>
        <dbReference type="ARBA" id="ARBA00022645"/>
    </source>
</evidence>
<accession>A0A7R8CZZ1</accession>
<dbReference type="Gene3D" id="3.40.50.1820">
    <property type="entry name" value="alpha/beta hydrolase"/>
    <property type="match status" value="1"/>
</dbReference>
<dbReference type="Pfam" id="PF00450">
    <property type="entry name" value="Peptidase_S10"/>
    <property type="match status" value="1"/>
</dbReference>
<organism evidence="7 8">
    <name type="scientific">Lepeophtheirus salmonis</name>
    <name type="common">Salmon louse</name>
    <name type="synonym">Caligus salmonis</name>
    <dbReference type="NCBI Taxonomy" id="72036"/>
    <lineage>
        <taxon>Eukaryota</taxon>
        <taxon>Metazoa</taxon>
        <taxon>Ecdysozoa</taxon>
        <taxon>Arthropoda</taxon>
        <taxon>Crustacea</taxon>
        <taxon>Multicrustacea</taxon>
        <taxon>Hexanauplia</taxon>
        <taxon>Copepoda</taxon>
        <taxon>Siphonostomatoida</taxon>
        <taxon>Caligidae</taxon>
        <taxon>Lepeophtheirus</taxon>
    </lineage>
</organism>
<evidence type="ECO:0000313" key="8">
    <source>
        <dbReference type="Proteomes" id="UP000675881"/>
    </source>
</evidence>
<evidence type="ECO:0000256" key="1">
    <source>
        <dbReference type="ARBA" id="ARBA00009431"/>
    </source>
</evidence>
<evidence type="ECO:0000256" key="5">
    <source>
        <dbReference type="ARBA" id="ARBA00022801"/>
    </source>
</evidence>
<dbReference type="AlphaFoldDB" id="A0A7R8CZZ1"/>
<dbReference type="Proteomes" id="UP000675881">
    <property type="component" value="Chromosome 5"/>
</dbReference>
<sequence>MTTPVLVGCSTPNRHHSFDVSNIDSEYDQHYNLGRRTPSLSGRDSELDRLRREKISSYFLIERYKLYITYAIVFGLFGIIFAVCMGAWKIMEKDPSLKELRERMMKTPREGPRICSSAYPNLRPRVKTLENVGEKLLLTPLIEKGLLDEAHLKRAPESPLLLWLQGGPGWSSLYGLFKENGPFLVGWDYDSHQPYLLRNEHSWHKDHNVLYIDNPVGTGFSYADNEKGYLTTDEEVAEALIEAIRQFMILYPKLVPEAVPPNQYLEYKDQNSPIIKDIYLAGVGIGSGFISPEDQALYADYVNSVGYVTENEMAYMKENDKMILESLKEGRFADAEGYSQRNLLYIVHSIMSMTNIYDHTSESNYLTNNEFMCFVDQDHVRKGIHVGDAKLWKGIEAAKFLNNTIMVSKKPKLERTLDRGVEVLIYNGNLDLIVHIPGTNKMINSLQFNGRQEFLNSKRREFWVWNPDTERGELAGYITQGGGLFYATLKNAGHMTPISQPFRTHTLVSKFTHATDRHLDRFQKPDIVKANSRKLKSISDIHC</sequence>
<reference evidence="7" key="1">
    <citation type="submission" date="2021-02" db="EMBL/GenBank/DDBJ databases">
        <authorList>
            <person name="Bekaert M."/>
        </authorList>
    </citation>
    <scope>NUCLEOTIDE SEQUENCE</scope>
    <source>
        <strain evidence="7">IoA-00</strain>
    </source>
</reference>
<keyword evidence="6" id="KW-0325">Glycoprotein</keyword>
<keyword evidence="3" id="KW-0645">Protease</keyword>
<protein>
    <submittedName>
        <fullName evidence="7">CPVL</fullName>
        <ecNumber evidence="7">3.4.16.-</ecNumber>
    </submittedName>
</protein>
<comment type="similarity">
    <text evidence="1">Belongs to the peptidase S10 family.</text>
</comment>
<dbReference type="GO" id="GO:0006508">
    <property type="term" value="P:proteolysis"/>
    <property type="evidence" value="ECO:0007669"/>
    <property type="project" value="UniProtKB-KW"/>
</dbReference>
<keyword evidence="2 7" id="KW-0121">Carboxypeptidase</keyword>
<keyword evidence="8" id="KW-1185">Reference proteome</keyword>
<keyword evidence="4" id="KW-0732">Signal</keyword>
<proteinExistence type="inferred from homology"/>
<evidence type="ECO:0000256" key="6">
    <source>
        <dbReference type="ARBA" id="ARBA00023180"/>
    </source>
</evidence>
<dbReference type="GO" id="GO:0004185">
    <property type="term" value="F:serine-type carboxypeptidase activity"/>
    <property type="evidence" value="ECO:0007669"/>
    <property type="project" value="InterPro"/>
</dbReference>
<dbReference type="InterPro" id="IPR001563">
    <property type="entry name" value="Peptidase_S10"/>
</dbReference>
<gene>
    <name evidence="7" type="ORF">LSAA_9446</name>
</gene>
<dbReference type="OrthoDB" id="443318at2759"/>
<dbReference type="InterPro" id="IPR029058">
    <property type="entry name" value="AB_hydrolase_fold"/>
</dbReference>
<dbReference type="EMBL" id="HG994584">
    <property type="protein sequence ID" value="CAF2954781.1"/>
    <property type="molecule type" value="Genomic_DNA"/>
</dbReference>